<evidence type="ECO:0008006" key="3">
    <source>
        <dbReference type="Google" id="ProtNLM"/>
    </source>
</evidence>
<dbReference type="EMBL" id="JBHTIR010002055">
    <property type="protein sequence ID" value="MFD0853308.1"/>
    <property type="molecule type" value="Genomic_DNA"/>
</dbReference>
<sequence length="61" mass="6362">MVKPTTDSGRRLSQFSPGAGCGCKLAPNKLAEILRSLTPAAHPDLLVGTETGDDAAVWRIA</sequence>
<gene>
    <name evidence="1" type="ORF">ACFQ07_13790</name>
</gene>
<dbReference type="Proteomes" id="UP001597083">
    <property type="component" value="Unassembled WGS sequence"/>
</dbReference>
<protein>
    <recommendedName>
        <fullName evidence="3">Selenide, water dikinase SelD</fullName>
    </recommendedName>
</protein>
<comment type="caution">
    <text evidence="1">The sequence shown here is derived from an EMBL/GenBank/DDBJ whole genome shotgun (WGS) entry which is preliminary data.</text>
</comment>
<dbReference type="SUPFAM" id="SSF55326">
    <property type="entry name" value="PurM N-terminal domain-like"/>
    <property type="match status" value="1"/>
</dbReference>
<evidence type="ECO:0000313" key="2">
    <source>
        <dbReference type="Proteomes" id="UP001597083"/>
    </source>
</evidence>
<proteinExistence type="predicted"/>
<dbReference type="InterPro" id="IPR036921">
    <property type="entry name" value="PurM-like_N_sf"/>
</dbReference>
<dbReference type="Gene3D" id="3.30.1330.10">
    <property type="entry name" value="PurM-like, N-terminal domain"/>
    <property type="match status" value="1"/>
</dbReference>
<keyword evidence="2" id="KW-1185">Reference proteome</keyword>
<reference evidence="2" key="1">
    <citation type="journal article" date="2019" name="Int. J. Syst. Evol. Microbiol.">
        <title>The Global Catalogue of Microorganisms (GCM) 10K type strain sequencing project: providing services to taxonomists for standard genome sequencing and annotation.</title>
        <authorList>
            <consortium name="The Broad Institute Genomics Platform"/>
            <consortium name="The Broad Institute Genome Sequencing Center for Infectious Disease"/>
            <person name="Wu L."/>
            <person name="Ma J."/>
        </authorList>
    </citation>
    <scope>NUCLEOTIDE SEQUENCE [LARGE SCALE GENOMIC DNA]</scope>
    <source>
        <strain evidence="2">JCM 31696</strain>
    </source>
</reference>
<organism evidence="1 2">
    <name type="scientific">Actinomadura adrarensis</name>
    <dbReference type="NCBI Taxonomy" id="1819600"/>
    <lineage>
        <taxon>Bacteria</taxon>
        <taxon>Bacillati</taxon>
        <taxon>Actinomycetota</taxon>
        <taxon>Actinomycetes</taxon>
        <taxon>Streptosporangiales</taxon>
        <taxon>Thermomonosporaceae</taxon>
        <taxon>Actinomadura</taxon>
    </lineage>
</organism>
<evidence type="ECO:0000313" key="1">
    <source>
        <dbReference type="EMBL" id="MFD0853308.1"/>
    </source>
</evidence>
<feature type="non-terminal residue" evidence="1">
    <location>
        <position position="61"/>
    </location>
</feature>
<name>A0ABW3CHU2_9ACTN</name>
<dbReference type="PROSITE" id="PS51257">
    <property type="entry name" value="PROKAR_LIPOPROTEIN"/>
    <property type="match status" value="1"/>
</dbReference>
<accession>A0ABW3CHU2</accession>